<comment type="caution">
    <text evidence="2">The sequence shown here is derived from an EMBL/GenBank/DDBJ whole genome shotgun (WGS) entry which is preliminary data.</text>
</comment>
<dbReference type="AlphaFoldDB" id="A0ABD2PGX5"/>
<dbReference type="Proteomes" id="UP001516400">
    <property type="component" value="Unassembled WGS sequence"/>
</dbReference>
<evidence type="ECO:0000256" key="1">
    <source>
        <dbReference type="SAM" id="Phobius"/>
    </source>
</evidence>
<keyword evidence="1" id="KW-0472">Membrane</keyword>
<feature type="transmembrane region" description="Helical" evidence="1">
    <location>
        <begin position="6"/>
        <end position="27"/>
    </location>
</feature>
<dbReference type="EMBL" id="JABFTP020000186">
    <property type="protein sequence ID" value="KAL3289991.1"/>
    <property type="molecule type" value="Genomic_DNA"/>
</dbReference>
<sequence>MQKKRLVYNAVFESILLYAAPAWRKVLEKNIRINSDSVRGKCMGYRTVSYFSACVIAGIIPIELLVEERALSYRNNKGHQEMGDNGRSSCRSEVIPNGCRTAV</sequence>
<feature type="transmembrane region" description="Helical" evidence="1">
    <location>
        <begin position="48"/>
        <end position="66"/>
    </location>
</feature>
<gene>
    <name evidence="2" type="ORF">HHI36_023371</name>
</gene>
<evidence type="ECO:0000313" key="3">
    <source>
        <dbReference type="Proteomes" id="UP001516400"/>
    </source>
</evidence>
<keyword evidence="1" id="KW-1133">Transmembrane helix</keyword>
<organism evidence="2 3">
    <name type="scientific">Cryptolaemus montrouzieri</name>
    <dbReference type="NCBI Taxonomy" id="559131"/>
    <lineage>
        <taxon>Eukaryota</taxon>
        <taxon>Metazoa</taxon>
        <taxon>Ecdysozoa</taxon>
        <taxon>Arthropoda</taxon>
        <taxon>Hexapoda</taxon>
        <taxon>Insecta</taxon>
        <taxon>Pterygota</taxon>
        <taxon>Neoptera</taxon>
        <taxon>Endopterygota</taxon>
        <taxon>Coleoptera</taxon>
        <taxon>Polyphaga</taxon>
        <taxon>Cucujiformia</taxon>
        <taxon>Coccinelloidea</taxon>
        <taxon>Coccinellidae</taxon>
        <taxon>Scymninae</taxon>
        <taxon>Scymnini</taxon>
        <taxon>Cryptolaemus</taxon>
    </lineage>
</organism>
<reference evidence="2 3" key="1">
    <citation type="journal article" date="2021" name="BMC Biol.">
        <title>Horizontally acquired antibacterial genes associated with adaptive radiation of ladybird beetles.</title>
        <authorList>
            <person name="Li H.S."/>
            <person name="Tang X.F."/>
            <person name="Huang Y.H."/>
            <person name="Xu Z.Y."/>
            <person name="Chen M.L."/>
            <person name="Du X.Y."/>
            <person name="Qiu B.Y."/>
            <person name="Chen P.T."/>
            <person name="Zhang W."/>
            <person name="Slipinski A."/>
            <person name="Escalona H.E."/>
            <person name="Waterhouse R.M."/>
            <person name="Zwick A."/>
            <person name="Pang H."/>
        </authorList>
    </citation>
    <scope>NUCLEOTIDE SEQUENCE [LARGE SCALE GENOMIC DNA]</scope>
    <source>
        <strain evidence="2">SYSU2018</strain>
    </source>
</reference>
<proteinExistence type="predicted"/>
<protein>
    <submittedName>
        <fullName evidence="2">Uncharacterized protein</fullName>
    </submittedName>
</protein>
<evidence type="ECO:0000313" key="2">
    <source>
        <dbReference type="EMBL" id="KAL3289991.1"/>
    </source>
</evidence>
<name>A0ABD2PGX5_9CUCU</name>
<keyword evidence="1" id="KW-0812">Transmembrane</keyword>
<keyword evidence="3" id="KW-1185">Reference proteome</keyword>
<accession>A0ABD2PGX5</accession>